<proteinExistence type="predicted"/>
<gene>
    <name evidence="2" type="ORF">GALL_312060</name>
</gene>
<reference evidence="2" key="1">
    <citation type="submission" date="2016-10" db="EMBL/GenBank/DDBJ databases">
        <title>Sequence of Gallionella enrichment culture.</title>
        <authorList>
            <person name="Poehlein A."/>
            <person name="Muehling M."/>
            <person name="Daniel R."/>
        </authorList>
    </citation>
    <scope>NUCLEOTIDE SEQUENCE</scope>
</reference>
<name>A0A1J5RBA7_9ZZZZ</name>
<feature type="region of interest" description="Disordered" evidence="1">
    <location>
        <begin position="273"/>
        <end position="327"/>
    </location>
</feature>
<sequence length="327" mass="35379">MTERDRITTTLIPARVRLFQPTQRPVTTRGEWVETSWGRCRVDGRLGQRHADVYEALLFVADQWAIGEDGGAWLLVDPAKVRRRIARGQHSTARIQEWVAELMQAVVWIRAASLGVVEESVLLSDRQDADHLPDHPGKVVRSGERRLWRVRLGSATVFLLQHDLPLSYDPGPITRLAHGISQAIARHVLTHKVLPVGGWTVDGLIGAVAGPLAGSDRRNARRNLRADAEGLRAIGISIDGDRVTRVLQRPGGVLQRPGGVPQRPGVCRLGPGRSGSFRPIQGPEPAALEAAGQAKRPAVAGPTQKNPACNGPAETAGLRAVAAGSHR</sequence>
<dbReference type="AlphaFoldDB" id="A0A1J5RBA7"/>
<accession>A0A1J5RBA7</accession>
<evidence type="ECO:0000256" key="1">
    <source>
        <dbReference type="SAM" id="MobiDB-lite"/>
    </source>
</evidence>
<protein>
    <submittedName>
        <fullName evidence="2">Uncharacterized protein</fullName>
    </submittedName>
</protein>
<comment type="caution">
    <text evidence="2">The sequence shown here is derived from an EMBL/GenBank/DDBJ whole genome shotgun (WGS) entry which is preliminary data.</text>
</comment>
<evidence type="ECO:0000313" key="2">
    <source>
        <dbReference type="EMBL" id="OIQ86947.1"/>
    </source>
</evidence>
<dbReference type="EMBL" id="MLJW01000450">
    <property type="protein sequence ID" value="OIQ86947.1"/>
    <property type="molecule type" value="Genomic_DNA"/>
</dbReference>
<organism evidence="2">
    <name type="scientific">mine drainage metagenome</name>
    <dbReference type="NCBI Taxonomy" id="410659"/>
    <lineage>
        <taxon>unclassified sequences</taxon>
        <taxon>metagenomes</taxon>
        <taxon>ecological metagenomes</taxon>
    </lineage>
</organism>